<dbReference type="SMART" id="SM00868">
    <property type="entry name" value="zf-AD"/>
    <property type="match status" value="1"/>
</dbReference>
<dbReference type="Pfam" id="PF00096">
    <property type="entry name" value="zf-C2H2"/>
    <property type="match status" value="1"/>
</dbReference>
<gene>
    <name evidence="6" type="ORF">JYU34_008230</name>
</gene>
<evidence type="ECO:0000256" key="2">
    <source>
        <dbReference type="PROSITE-ProRule" id="PRU01263"/>
    </source>
</evidence>
<dbReference type="InterPro" id="IPR036236">
    <property type="entry name" value="Znf_C2H2_sf"/>
</dbReference>
<evidence type="ECO:0000313" key="7">
    <source>
        <dbReference type="Proteomes" id="UP000823941"/>
    </source>
</evidence>
<dbReference type="InterPro" id="IPR013087">
    <property type="entry name" value="Znf_C2H2_type"/>
</dbReference>
<feature type="binding site" evidence="2">
    <location>
        <position position="75"/>
    </location>
    <ligand>
        <name>Zn(2+)</name>
        <dbReference type="ChEBI" id="CHEBI:29105"/>
    </ligand>
</feature>
<dbReference type="Proteomes" id="UP000823941">
    <property type="component" value="Chromosome 11"/>
</dbReference>
<dbReference type="PROSITE" id="PS00028">
    <property type="entry name" value="ZINC_FINGER_C2H2_1"/>
    <property type="match status" value="2"/>
</dbReference>
<dbReference type="SMART" id="SM00355">
    <property type="entry name" value="ZnF_C2H2"/>
    <property type="match status" value="2"/>
</dbReference>
<protein>
    <submittedName>
        <fullName evidence="6">Uncharacterized protein</fullName>
    </submittedName>
</protein>
<evidence type="ECO:0000259" key="4">
    <source>
        <dbReference type="PROSITE" id="PS50157"/>
    </source>
</evidence>
<proteinExistence type="predicted"/>
<evidence type="ECO:0000256" key="1">
    <source>
        <dbReference type="PROSITE-ProRule" id="PRU00042"/>
    </source>
</evidence>
<dbReference type="PROSITE" id="PS51915">
    <property type="entry name" value="ZAD"/>
    <property type="match status" value="1"/>
</dbReference>
<dbReference type="Gene3D" id="3.30.160.60">
    <property type="entry name" value="Classic Zinc Finger"/>
    <property type="match status" value="1"/>
</dbReference>
<dbReference type="SUPFAM" id="SSF57667">
    <property type="entry name" value="beta-beta-alpha zinc fingers"/>
    <property type="match status" value="1"/>
</dbReference>
<comment type="caution">
    <text evidence="6">The sequence shown here is derived from an EMBL/GenBank/DDBJ whole genome shotgun (WGS) entry which is preliminary data.</text>
</comment>
<evidence type="ECO:0000259" key="5">
    <source>
        <dbReference type="PROSITE" id="PS51915"/>
    </source>
</evidence>
<organism evidence="6 7">
    <name type="scientific">Plutella xylostella</name>
    <name type="common">Diamondback moth</name>
    <name type="synonym">Plutella maculipennis</name>
    <dbReference type="NCBI Taxonomy" id="51655"/>
    <lineage>
        <taxon>Eukaryota</taxon>
        <taxon>Metazoa</taxon>
        <taxon>Ecdysozoa</taxon>
        <taxon>Arthropoda</taxon>
        <taxon>Hexapoda</taxon>
        <taxon>Insecta</taxon>
        <taxon>Pterygota</taxon>
        <taxon>Neoptera</taxon>
        <taxon>Endopterygota</taxon>
        <taxon>Lepidoptera</taxon>
        <taxon>Glossata</taxon>
        <taxon>Ditrysia</taxon>
        <taxon>Yponomeutoidea</taxon>
        <taxon>Plutellidae</taxon>
        <taxon>Plutella</taxon>
    </lineage>
</organism>
<name>A0ABQ7QP30_PLUXY</name>
<feature type="binding site" evidence="2">
    <location>
        <position position="38"/>
    </location>
    <ligand>
        <name>Zn(2+)</name>
        <dbReference type="ChEBI" id="CHEBI:29105"/>
    </ligand>
</feature>
<reference evidence="6 7" key="1">
    <citation type="submission" date="2021-06" db="EMBL/GenBank/DDBJ databases">
        <title>A haploid diamondback moth (Plutella xylostella L.) genome assembly resolves 31 chromosomes and identifies a diamide resistance mutation.</title>
        <authorList>
            <person name="Ward C.M."/>
            <person name="Perry K.D."/>
            <person name="Baker G."/>
            <person name="Powis K."/>
            <person name="Heckel D.G."/>
            <person name="Baxter S.W."/>
        </authorList>
    </citation>
    <scope>NUCLEOTIDE SEQUENCE [LARGE SCALE GENOMIC DNA]</scope>
    <source>
        <strain evidence="6 7">LV</strain>
        <tissue evidence="6">Single pupa</tissue>
    </source>
</reference>
<keyword evidence="2" id="KW-0479">Metal-binding</keyword>
<feature type="compositionally biased region" description="Acidic residues" evidence="3">
    <location>
        <begin position="173"/>
        <end position="192"/>
    </location>
</feature>
<accession>A0ABQ7QP30</accession>
<keyword evidence="2" id="KW-0862">Zinc</keyword>
<feature type="domain" description="ZAD" evidence="5">
    <location>
        <begin position="33"/>
        <end position="102"/>
    </location>
</feature>
<evidence type="ECO:0000313" key="6">
    <source>
        <dbReference type="EMBL" id="KAG7306791.1"/>
    </source>
</evidence>
<evidence type="ECO:0000256" key="3">
    <source>
        <dbReference type="SAM" id="MobiDB-lite"/>
    </source>
</evidence>
<dbReference type="PROSITE" id="PS50157">
    <property type="entry name" value="ZINC_FINGER_C2H2_2"/>
    <property type="match status" value="2"/>
</dbReference>
<feature type="domain" description="C2H2-type" evidence="4">
    <location>
        <begin position="309"/>
        <end position="332"/>
    </location>
</feature>
<sequence>MRKVRAGAVPLVVPPVVPQGVPPTAASEPVSEKVCRMCLAMDVELLSMKKCKLEAYYELITGVSLSDERLPTRICALCARRAAAGARLRDQCVRADAILTALLTSEQRLTEQNIKSIDREANNLTSPLTVHIVPDHEYLLITETAEDLKIKENKTFEPPSLHEVNVAEDIEVKNEDDDNTFFDDEPNFDDNMEPAKINDTDQIESNYEENDNLIPSDNSSCDSIPINQLKKAKLKKKKEEKKPAKKVAKVRKKAVKKDPTEPKIDRRRKPFLNEDLNETLFTIIDLTYEEQIAEIEKRQESSNYKNAVYKCTECYKGFLDEDAYETHMVRHTDACGEYTCKICKTHFKQPHALRKHITAHHTHRFSCNCCVYVTTHR</sequence>
<feature type="binding site" evidence="2">
    <location>
        <position position="78"/>
    </location>
    <ligand>
        <name>Zn(2+)</name>
        <dbReference type="ChEBI" id="CHEBI:29105"/>
    </ligand>
</feature>
<dbReference type="EMBL" id="JAHIBW010000011">
    <property type="protein sequence ID" value="KAG7306791.1"/>
    <property type="molecule type" value="Genomic_DNA"/>
</dbReference>
<feature type="domain" description="C2H2-type" evidence="4">
    <location>
        <begin position="338"/>
        <end position="365"/>
    </location>
</feature>
<dbReference type="InterPro" id="IPR012934">
    <property type="entry name" value="Znf_AD"/>
</dbReference>
<keyword evidence="7" id="KW-1185">Reference proteome</keyword>
<feature type="region of interest" description="Disordered" evidence="3">
    <location>
        <begin position="173"/>
        <end position="195"/>
    </location>
</feature>
<keyword evidence="1" id="KW-0863">Zinc-finger</keyword>
<feature type="binding site" evidence="2">
    <location>
        <position position="35"/>
    </location>
    <ligand>
        <name>Zn(2+)</name>
        <dbReference type="ChEBI" id="CHEBI:29105"/>
    </ligand>
</feature>